<name>A0A0C9V1B1_SPHS4</name>
<dbReference type="CDD" id="cd02440">
    <property type="entry name" value="AdoMet_MTases"/>
    <property type="match status" value="1"/>
</dbReference>
<dbReference type="EMBL" id="KN837245">
    <property type="protein sequence ID" value="KIJ31255.1"/>
    <property type="molecule type" value="Genomic_DNA"/>
</dbReference>
<organism evidence="3 4">
    <name type="scientific">Sphaerobolus stellatus (strain SS14)</name>
    <dbReference type="NCBI Taxonomy" id="990650"/>
    <lineage>
        <taxon>Eukaryota</taxon>
        <taxon>Fungi</taxon>
        <taxon>Dikarya</taxon>
        <taxon>Basidiomycota</taxon>
        <taxon>Agaricomycotina</taxon>
        <taxon>Agaricomycetes</taxon>
        <taxon>Phallomycetidae</taxon>
        <taxon>Geastrales</taxon>
        <taxon>Sphaerobolaceae</taxon>
        <taxon>Sphaerobolus</taxon>
    </lineage>
</organism>
<proteinExistence type="predicted"/>
<evidence type="ECO:0008006" key="5">
    <source>
        <dbReference type="Google" id="ProtNLM"/>
    </source>
</evidence>
<evidence type="ECO:0000313" key="4">
    <source>
        <dbReference type="Proteomes" id="UP000054279"/>
    </source>
</evidence>
<feature type="signal peptide" evidence="2">
    <location>
        <begin position="1"/>
        <end position="18"/>
    </location>
</feature>
<evidence type="ECO:0000313" key="3">
    <source>
        <dbReference type="EMBL" id="KIJ31255.1"/>
    </source>
</evidence>
<dbReference type="Gene3D" id="3.40.50.150">
    <property type="entry name" value="Vaccinia Virus protein VP39"/>
    <property type="match status" value="1"/>
</dbReference>
<keyword evidence="4" id="KW-1185">Reference proteome</keyword>
<gene>
    <name evidence="3" type="ORF">M422DRAFT_186191</name>
</gene>
<dbReference type="InterPro" id="IPR029063">
    <property type="entry name" value="SAM-dependent_MTases_sf"/>
</dbReference>
<reference evidence="3 4" key="1">
    <citation type="submission" date="2014-06" db="EMBL/GenBank/DDBJ databases">
        <title>Evolutionary Origins and Diversification of the Mycorrhizal Mutualists.</title>
        <authorList>
            <consortium name="DOE Joint Genome Institute"/>
            <consortium name="Mycorrhizal Genomics Consortium"/>
            <person name="Kohler A."/>
            <person name="Kuo A."/>
            <person name="Nagy L.G."/>
            <person name="Floudas D."/>
            <person name="Copeland A."/>
            <person name="Barry K.W."/>
            <person name="Cichocki N."/>
            <person name="Veneault-Fourrey C."/>
            <person name="LaButti K."/>
            <person name="Lindquist E.A."/>
            <person name="Lipzen A."/>
            <person name="Lundell T."/>
            <person name="Morin E."/>
            <person name="Murat C."/>
            <person name="Riley R."/>
            <person name="Ohm R."/>
            <person name="Sun H."/>
            <person name="Tunlid A."/>
            <person name="Henrissat B."/>
            <person name="Grigoriev I.V."/>
            <person name="Hibbett D.S."/>
            <person name="Martin F."/>
        </authorList>
    </citation>
    <scope>NUCLEOTIDE SEQUENCE [LARGE SCALE GENOMIC DNA]</scope>
    <source>
        <strain evidence="3 4">SS14</strain>
    </source>
</reference>
<dbReference type="GO" id="GO:0006596">
    <property type="term" value="P:polyamine biosynthetic process"/>
    <property type="evidence" value="ECO:0007669"/>
    <property type="project" value="UniProtKB-KW"/>
</dbReference>
<evidence type="ECO:0000256" key="1">
    <source>
        <dbReference type="ARBA" id="ARBA00023115"/>
    </source>
</evidence>
<dbReference type="HOGENOM" id="CLU_060151_0_0_1"/>
<evidence type="ECO:0000256" key="2">
    <source>
        <dbReference type="SAM" id="SignalP"/>
    </source>
</evidence>
<dbReference type="AlphaFoldDB" id="A0A0C9V1B1"/>
<dbReference type="SUPFAM" id="SSF53335">
    <property type="entry name" value="S-adenosyl-L-methionine-dependent methyltransferases"/>
    <property type="match status" value="1"/>
</dbReference>
<sequence>MRGLPFCVPIITAALVLSLPPSSSPALPYVRGSASSRGLKPEYPVSVRVLDRAHSLTGLILVGEHVDEGFRFMRADHSLLGGRWINRIPPDSNGLGDSIYSTFLLQEAVRFAHRGDVTVLTVVSGLGVGIAAQAFIAHGINTTVVEIDPVVYKYAREYFGLPEPQAVHLEDARQWVHDHTEASPNDTFDYVIHDCFSGGGVPQHIFTVEFWDELKSIMKPNGVLAVNFAGKIATDPARAIYLTLQRSFDNCQAYHDHLDAEFDEMNPFFNVVFFCMADRNATLKFREATADDHLGSYLRKHVLNGLPKRGLEASKVLGDPELLASGTEKWILRDSNNRLAEWEAADAVEHWAVMRDVLPDIFWETY</sequence>
<keyword evidence="2" id="KW-0732">Signal</keyword>
<protein>
    <recommendedName>
        <fullName evidence="5">Spermidine synthase</fullName>
    </recommendedName>
</protein>
<dbReference type="Proteomes" id="UP000054279">
    <property type="component" value="Unassembled WGS sequence"/>
</dbReference>
<accession>A0A0C9V1B1</accession>
<keyword evidence="1" id="KW-0620">Polyamine biosynthesis</keyword>
<dbReference type="PANTHER" id="PTHR43317">
    <property type="entry name" value="THERMOSPERMINE SYNTHASE ACAULIS5"/>
    <property type="match status" value="1"/>
</dbReference>
<dbReference type="PANTHER" id="PTHR43317:SF1">
    <property type="entry name" value="THERMOSPERMINE SYNTHASE ACAULIS5"/>
    <property type="match status" value="1"/>
</dbReference>
<dbReference type="NCBIfam" id="NF037959">
    <property type="entry name" value="MFS_SpdSyn"/>
    <property type="match status" value="1"/>
</dbReference>
<dbReference type="OrthoDB" id="2016285at2759"/>
<feature type="chain" id="PRO_5002204414" description="Spermidine synthase" evidence="2">
    <location>
        <begin position="19"/>
        <end position="366"/>
    </location>
</feature>
<dbReference type="Pfam" id="PF01564">
    <property type="entry name" value="Spermine_synth"/>
    <property type="match status" value="1"/>
</dbReference>